<name>A0A8S5NDY3_9CAUD</name>
<evidence type="ECO:0000313" key="1">
    <source>
        <dbReference type="EMBL" id="DAD92599.1"/>
    </source>
</evidence>
<protein>
    <submittedName>
        <fullName evidence="1">Uncharacterized protein</fullName>
    </submittedName>
</protein>
<sequence length="479" mass="52621">MLHEAKGEPMSTASITLERYGLPTGIYRLPDGNYDMTPVIEVCKGLLQDFALSASAPVGTKENLYRSNLWNFSLDREPKPKTFTACYNQLKKFADLVPRIKGQEIEVDVGDLPPGWTSVTWENSATFESCPAVWAPTFTGGVHKLSTVKVIYRKDGVTRIAQATAGAAGLINLKKWEGLPVSLMRTTTPVLTPVVGEIDVTELESVIHRLYLACMDCGCFVPKEEVAPPGGAIVIKPPHPRTPSTAWSGIPSITVRSGEHYWDDVLDRYLANTRLDIVHRDDGTQVSYMQALGLDKRTFLVNVGALELLRQAPAVVVPLAGGLAAFQRFIQDPQGGQPMTKWDLVGPTLEYTHASPLLIDDNGGIQEGYRYSQAAKQAVKFLNENYFKNDGVFTVFLPYVYVGTQEELQALKTLKLGTREGLKAAFESGKATVVAVEYMYTMARKTPDAASTHPRLMAMPLLNLGLVPIRAVNINTLTF</sequence>
<reference evidence="1" key="1">
    <citation type="journal article" date="2021" name="Proc. Natl. Acad. Sci. U.S.A.">
        <title>A Catalog of Tens of Thousands of Viruses from Human Metagenomes Reveals Hidden Associations with Chronic Diseases.</title>
        <authorList>
            <person name="Tisza M.J."/>
            <person name="Buck C.B."/>
        </authorList>
    </citation>
    <scope>NUCLEOTIDE SEQUENCE</scope>
    <source>
        <strain evidence="1">CtSxd6</strain>
    </source>
</reference>
<dbReference type="EMBL" id="BK015140">
    <property type="protein sequence ID" value="DAD92599.1"/>
    <property type="molecule type" value="Genomic_DNA"/>
</dbReference>
<proteinExistence type="predicted"/>
<organism evidence="1">
    <name type="scientific">Caudovirales sp. ctSxd6</name>
    <dbReference type="NCBI Taxonomy" id="2826774"/>
    <lineage>
        <taxon>Viruses</taxon>
        <taxon>Duplodnaviria</taxon>
        <taxon>Heunggongvirae</taxon>
        <taxon>Uroviricota</taxon>
        <taxon>Caudoviricetes</taxon>
    </lineage>
</organism>
<accession>A0A8S5NDY3</accession>